<proteinExistence type="predicted"/>
<protein>
    <submittedName>
        <fullName evidence="2">Uncharacterized protein</fullName>
    </submittedName>
</protein>
<gene>
    <name evidence="2" type="ORF">LR48_Vigan03g165300</name>
</gene>
<evidence type="ECO:0000313" key="2">
    <source>
        <dbReference type="EMBL" id="KOM38271.1"/>
    </source>
</evidence>
<feature type="region of interest" description="Disordered" evidence="1">
    <location>
        <begin position="57"/>
        <end position="116"/>
    </location>
</feature>
<sequence>MFKSEYVEEDEEAGGSSSIPYNARSEFERTLLREIRSLKIMYQRTRDDVTEIKEHLIFENQNEERAVEEESDEEGSTPDESATIEEEESEDENVAEESNSDMLLRTYLKKKNKKKN</sequence>
<dbReference type="EMBL" id="CM003373">
    <property type="protein sequence ID" value="KOM38271.1"/>
    <property type="molecule type" value="Genomic_DNA"/>
</dbReference>
<dbReference type="AlphaFoldDB" id="A0A0L9U675"/>
<accession>A0A0L9U675</accession>
<reference evidence="3" key="1">
    <citation type="journal article" date="2015" name="Proc. Natl. Acad. Sci. U.S.A.">
        <title>Genome sequencing of adzuki bean (Vigna angularis) provides insight into high starch and low fat accumulation and domestication.</title>
        <authorList>
            <person name="Yang K."/>
            <person name="Tian Z."/>
            <person name="Chen C."/>
            <person name="Luo L."/>
            <person name="Zhao B."/>
            <person name="Wang Z."/>
            <person name="Yu L."/>
            <person name="Li Y."/>
            <person name="Sun Y."/>
            <person name="Li W."/>
            <person name="Chen Y."/>
            <person name="Li Y."/>
            <person name="Zhang Y."/>
            <person name="Ai D."/>
            <person name="Zhao J."/>
            <person name="Shang C."/>
            <person name="Ma Y."/>
            <person name="Wu B."/>
            <person name="Wang M."/>
            <person name="Gao L."/>
            <person name="Sun D."/>
            <person name="Zhang P."/>
            <person name="Guo F."/>
            <person name="Wang W."/>
            <person name="Li Y."/>
            <person name="Wang J."/>
            <person name="Varshney R.K."/>
            <person name="Wang J."/>
            <person name="Ling H.Q."/>
            <person name="Wan P."/>
        </authorList>
    </citation>
    <scope>NUCLEOTIDE SEQUENCE</scope>
    <source>
        <strain evidence="3">cv. Jingnong 6</strain>
    </source>
</reference>
<organism evidence="2 3">
    <name type="scientific">Phaseolus angularis</name>
    <name type="common">Azuki bean</name>
    <name type="synonym">Vigna angularis</name>
    <dbReference type="NCBI Taxonomy" id="3914"/>
    <lineage>
        <taxon>Eukaryota</taxon>
        <taxon>Viridiplantae</taxon>
        <taxon>Streptophyta</taxon>
        <taxon>Embryophyta</taxon>
        <taxon>Tracheophyta</taxon>
        <taxon>Spermatophyta</taxon>
        <taxon>Magnoliopsida</taxon>
        <taxon>eudicotyledons</taxon>
        <taxon>Gunneridae</taxon>
        <taxon>Pentapetalae</taxon>
        <taxon>rosids</taxon>
        <taxon>fabids</taxon>
        <taxon>Fabales</taxon>
        <taxon>Fabaceae</taxon>
        <taxon>Papilionoideae</taxon>
        <taxon>50 kb inversion clade</taxon>
        <taxon>NPAAA clade</taxon>
        <taxon>indigoferoid/millettioid clade</taxon>
        <taxon>Phaseoleae</taxon>
        <taxon>Vigna</taxon>
    </lineage>
</organism>
<name>A0A0L9U675_PHAAN</name>
<evidence type="ECO:0000313" key="3">
    <source>
        <dbReference type="Proteomes" id="UP000053144"/>
    </source>
</evidence>
<dbReference type="Gramene" id="KOM38271">
    <property type="protein sequence ID" value="KOM38271"/>
    <property type="gene ID" value="LR48_Vigan03g165300"/>
</dbReference>
<feature type="region of interest" description="Disordered" evidence="1">
    <location>
        <begin position="1"/>
        <end position="23"/>
    </location>
</feature>
<feature type="compositionally biased region" description="Acidic residues" evidence="1">
    <location>
        <begin position="66"/>
        <end position="99"/>
    </location>
</feature>
<evidence type="ECO:0000256" key="1">
    <source>
        <dbReference type="SAM" id="MobiDB-lite"/>
    </source>
</evidence>
<dbReference type="Proteomes" id="UP000053144">
    <property type="component" value="Chromosome 3"/>
</dbReference>
<feature type="compositionally biased region" description="Basic residues" evidence="1">
    <location>
        <begin position="107"/>
        <end position="116"/>
    </location>
</feature>